<dbReference type="InterPro" id="IPR043128">
    <property type="entry name" value="Rev_trsase/Diguanyl_cyclase"/>
</dbReference>
<dbReference type="OrthoDB" id="5372407at2"/>
<dbReference type="EMBL" id="AOTD01000103">
    <property type="protein sequence ID" value="EMG30909.1"/>
    <property type="molecule type" value="Genomic_DNA"/>
</dbReference>
<feature type="domain" description="GGDEF" evidence="1">
    <location>
        <begin position="214"/>
        <end position="342"/>
    </location>
</feature>
<protein>
    <submittedName>
        <fullName evidence="2">Diguanylate cyclase</fullName>
    </submittedName>
</protein>
<evidence type="ECO:0000313" key="2">
    <source>
        <dbReference type="EMBL" id="EMG30909.1"/>
    </source>
</evidence>
<dbReference type="AlphaFoldDB" id="M3I2R6"/>
<comment type="caution">
    <text evidence="2">The sequence shown here is derived from an EMBL/GenBank/DDBJ whole genome shotgun (WGS) entry which is preliminary data.</text>
</comment>
<accession>M3I2R6</accession>
<dbReference type="PATRIC" id="fig|1073353.3.peg.875"/>
<dbReference type="RefSeq" id="WP_002951543.1">
    <property type="nucleotide sequence ID" value="NZ_AOTD01000103.1"/>
</dbReference>
<evidence type="ECO:0000313" key="3">
    <source>
        <dbReference type="Proteomes" id="UP000011782"/>
    </source>
</evidence>
<dbReference type="NCBIfam" id="TIGR00254">
    <property type="entry name" value="GGDEF"/>
    <property type="match status" value="1"/>
</dbReference>
<dbReference type="SMART" id="SM00267">
    <property type="entry name" value="GGDEF"/>
    <property type="match status" value="1"/>
</dbReference>
<dbReference type="SUPFAM" id="SSF55073">
    <property type="entry name" value="Nucleotide cyclase"/>
    <property type="match status" value="1"/>
</dbReference>
<name>M3I2R6_9BACT</name>
<proteinExistence type="predicted"/>
<gene>
    <name evidence="2" type="ORF">H740_04073</name>
</gene>
<organism evidence="2 3">
    <name type="scientific">Campylobacter showae CC57C</name>
    <dbReference type="NCBI Taxonomy" id="1073353"/>
    <lineage>
        <taxon>Bacteria</taxon>
        <taxon>Pseudomonadati</taxon>
        <taxon>Campylobacterota</taxon>
        <taxon>Epsilonproteobacteria</taxon>
        <taxon>Campylobacterales</taxon>
        <taxon>Campylobacteraceae</taxon>
        <taxon>Campylobacter</taxon>
    </lineage>
</organism>
<evidence type="ECO:0000259" key="1">
    <source>
        <dbReference type="PROSITE" id="PS50887"/>
    </source>
</evidence>
<dbReference type="PROSITE" id="PS50887">
    <property type="entry name" value="GGDEF"/>
    <property type="match status" value="1"/>
</dbReference>
<dbReference type="InterPro" id="IPR000160">
    <property type="entry name" value="GGDEF_dom"/>
</dbReference>
<dbReference type="Proteomes" id="UP000011782">
    <property type="component" value="Unassembled WGS sequence"/>
</dbReference>
<dbReference type="Gene3D" id="3.30.70.270">
    <property type="match status" value="1"/>
</dbReference>
<dbReference type="Pfam" id="PF00990">
    <property type="entry name" value="GGDEF"/>
    <property type="match status" value="1"/>
</dbReference>
<sequence length="345" mass="40010">MIKLDNKKSDTVVVKKEDEKAVESEFNIYGFSEAIIKELTEENIPSIPKNYTAFFEKMLENQPDEFKKKVGEIIKIEEEISKLEDDRQINIEREVKNSFMQIKSMLQAVGLIYKNLTILRTIIKKRSSILEPNISLLSLQNMFNAFNEDLNRLNSLMGKHIEVIKTSYEEVSRVFKVVEEQSIYDPKFDIYNRKFFLKTLETEVGYIKKYGYESSILLIKTKDESLKDIGLKSRLVLLKNISRMLLRTSKRSDILAHYGDGCFAMLMRHTDMVGAQKACERITEMFYETSFILKGEKFEFDMEVVACNLRTDKTIAELLSAALDTLAKTGRDGKRYEILDEKAAK</sequence>
<reference evidence="2 3" key="1">
    <citation type="submission" date="2013-02" db="EMBL/GenBank/DDBJ databases">
        <title>Co-occurrence of anaerobic bacteria in colorectal carcinomas.</title>
        <authorList>
            <person name="Holt R.A."/>
            <person name="Warren R.L."/>
            <person name="Allen-Vercoe E."/>
            <person name="Pleasance S."/>
            <person name="Freeman D.J."/>
            <person name="Watson P."/>
            <person name="Moore R."/>
            <person name="Cochrane K."/>
        </authorList>
    </citation>
    <scope>NUCLEOTIDE SEQUENCE [LARGE SCALE GENOMIC DNA]</scope>
    <source>
        <strain evidence="2 3">CC57C</strain>
    </source>
</reference>
<dbReference type="InterPro" id="IPR029787">
    <property type="entry name" value="Nucleotide_cyclase"/>
</dbReference>
<dbReference type="STRING" id="1073353.H740_04073"/>